<evidence type="ECO:0000313" key="4">
    <source>
        <dbReference type="Proteomes" id="UP000789390"/>
    </source>
</evidence>
<dbReference type="EMBL" id="CAKKLH010000030">
    <property type="protein sequence ID" value="CAH0100051.1"/>
    <property type="molecule type" value="Genomic_DNA"/>
</dbReference>
<dbReference type="AlphaFoldDB" id="A0A8J2VZU3"/>
<dbReference type="PROSITE" id="PS51140">
    <property type="entry name" value="CUE"/>
    <property type="match status" value="1"/>
</dbReference>
<feature type="region of interest" description="Disordered" evidence="1">
    <location>
        <begin position="143"/>
        <end position="170"/>
    </location>
</feature>
<feature type="compositionally biased region" description="Polar residues" evidence="1">
    <location>
        <begin position="150"/>
        <end position="159"/>
    </location>
</feature>
<dbReference type="CDD" id="cd14279">
    <property type="entry name" value="CUE"/>
    <property type="match status" value="2"/>
</dbReference>
<dbReference type="Proteomes" id="UP000789390">
    <property type="component" value="Unassembled WGS sequence"/>
</dbReference>
<sequence>MAYPATHAKRDAIVLQASRGFASAPNSPRVFLQSGSSSKRSDIMQLIRHADNKAGSPSTNIESMLQRICSLFPTAREYDVRELMIKYHYREAVVVSALQVLKYPLTMPGPASVATPPARHLPPSTYYVPSSLHAWSETMSDGRNSKLGGTFSTTSNTPMHSPLPNRPHHSPKIKLKYLKSVFPKAEETFLLDLLVGMDNNVNQVTQQLLTLGHQKKDKPTPLTPRRSLLSPTPSVAEKEPVLEEEEIFTVKKLPSLAEMQMMKEELQKLFVDEEEAVIQLALESSDFDLEKAQLILSASQERDESFSTIKNLTLSGIKHTVTLSSLKSSPSCLSTFKDIANLYSPMKELDPNDVGYRCKPTHQPIIITTTTSSLYRGPNESSLGESYVTPDGPQRVLANGPNSSLRRNTSSPFLMSVEQRVTVQGPNASNRHGPKVTPRASLSSFIADKFKKESMRRL</sequence>
<protein>
    <recommendedName>
        <fullName evidence="2">CUE domain-containing protein</fullName>
    </recommendedName>
</protein>
<evidence type="ECO:0000313" key="3">
    <source>
        <dbReference type="EMBL" id="CAH0100051.1"/>
    </source>
</evidence>
<keyword evidence="4" id="KW-1185">Reference proteome</keyword>
<dbReference type="InterPro" id="IPR003892">
    <property type="entry name" value="CUE"/>
</dbReference>
<proteinExistence type="predicted"/>
<gene>
    <name evidence="3" type="ORF">DGAL_LOCUS2224</name>
</gene>
<organism evidence="3 4">
    <name type="scientific">Daphnia galeata</name>
    <dbReference type="NCBI Taxonomy" id="27404"/>
    <lineage>
        <taxon>Eukaryota</taxon>
        <taxon>Metazoa</taxon>
        <taxon>Ecdysozoa</taxon>
        <taxon>Arthropoda</taxon>
        <taxon>Crustacea</taxon>
        <taxon>Branchiopoda</taxon>
        <taxon>Diplostraca</taxon>
        <taxon>Cladocera</taxon>
        <taxon>Anomopoda</taxon>
        <taxon>Daphniidae</taxon>
        <taxon>Daphnia</taxon>
    </lineage>
</organism>
<feature type="region of interest" description="Disordered" evidence="1">
    <location>
        <begin position="214"/>
        <end position="236"/>
    </location>
</feature>
<evidence type="ECO:0000256" key="1">
    <source>
        <dbReference type="SAM" id="MobiDB-lite"/>
    </source>
</evidence>
<reference evidence="3" key="1">
    <citation type="submission" date="2021-11" db="EMBL/GenBank/DDBJ databases">
        <authorList>
            <person name="Schell T."/>
        </authorList>
    </citation>
    <scope>NUCLEOTIDE SEQUENCE</scope>
    <source>
        <strain evidence="3">M5</strain>
    </source>
</reference>
<dbReference type="OrthoDB" id="3045089at2759"/>
<name>A0A8J2VZU3_9CRUS</name>
<comment type="caution">
    <text evidence="3">The sequence shown here is derived from an EMBL/GenBank/DDBJ whole genome shotgun (WGS) entry which is preliminary data.</text>
</comment>
<accession>A0A8J2VZU3</accession>
<dbReference type="GO" id="GO:0043130">
    <property type="term" value="F:ubiquitin binding"/>
    <property type="evidence" value="ECO:0007669"/>
    <property type="project" value="InterPro"/>
</dbReference>
<feature type="domain" description="CUE" evidence="2">
    <location>
        <begin position="170"/>
        <end position="213"/>
    </location>
</feature>
<evidence type="ECO:0000259" key="2">
    <source>
        <dbReference type="PROSITE" id="PS51140"/>
    </source>
</evidence>